<dbReference type="InterPro" id="IPR036056">
    <property type="entry name" value="Fibrinogen-like_C"/>
</dbReference>
<keyword evidence="6" id="KW-1185">Reference proteome</keyword>
<protein>
    <recommendedName>
        <fullName evidence="4">Sushi domain-containing protein</fullName>
    </recommendedName>
</protein>
<feature type="domain" description="Sushi" evidence="4">
    <location>
        <begin position="880"/>
        <end position="949"/>
    </location>
</feature>
<name>A0AAW0TD01_SCYPA</name>
<evidence type="ECO:0000259" key="4">
    <source>
        <dbReference type="PROSITE" id="PS50923"/>
    </source>
</evidence>
<reference evidence="5 6" key="1">
    <citation type="submission" date="2023-03" db="EMBL/GenBank/DDBJ databases">
        <title>High-quality genome of Scylla paramamosain provides insights in environmental adaptation.</title>
        <authorList>
            <person name="Zhang L."/>
        </authorList>
    </citation>
    <scope>NUCLEOTIDE SEQUENCE [LARGE SCALE GENOMIC DNA]</scope>
    <source>
        <strain evidence="5">LZ_2023a</strain>
        <tissue evidence="5">Muscle</tissue>
    </source>
</reference>
<dbReference type="PROSITE" id="PS50923">
    <property type="entry name" value="SUSHI"/>
    <property type="match status" value="1"/>
</dbReference>
<dbReference type="SMART" id="SM00032">
    <property type="entry name" value="CCP"/>
    <property type="match status" value="4"/>
</dbReference>
<dbReference type="SUPFAM" id="SSF57535">
    <property type="entry name" value="Complement control module/SCR domain"/>
    <property type="match status" value="1"/>
</dbReference>
<evidence type="ECO:0000313" key="5">
    <source>
        <dbReference type="EMBL" id="KAK8385038.1"/>
    </source>
</evidence>
<dbReference type="AlphaFoldDB" id="A0AAW0TD01"/>
<comment type="caution">
    <text evidence="2">Lacks conserved residue(s) required for the propagation of feature annotation.</text>
</comment>
<keyword evidence="1" id="KW-1015">Disulfide bond</keyword>
<organism evidence="5 6">
    <name type="scientific">Scylla paramamosain</name>
    <name type="common">Mud crab</name>
    <dbReference type="NCBI Taxonomy" id="85552"/>
    <lineage>
        <taxon>Eukaryota</taxon>
        <taxon>Metazoa</taxon>
        <taxon>Ecdysozoa</taxon>
        <taxon>Arthropoda</taxon>
        <taxon>Crustacea</taxon>
        <taxon>Multicrustacea</taxon>
        <taxon>Malacostraca</taxon>
        <taxon>Eumalacostraca</taxon>
        <taxon>Eucarida</taxon>
        <taxon>Decapoda</taxon>
        <taxon>Pleocyemata</taxon>
        <taxon>Brachyura</taxon>
        <taxon>Eubrachyura</taxon>
        <taxon>Portunoidea</taxon>
        <taxon>Portunidae</taxon>
        <taxon>Portuninae</taxon>
        <taxon>Scylla</taxon>
    </lineage>
</organism>
<dbReference type="Gene3D" id="2.10.70.10">
    <property type="entry name" value="Complement Module, domain 1"/>
    <property type="match status" value="1"/>
</dbReference>
<gene>
    <name evidence="5" type="ORF">O3P69_014540</name>
</gene>
<feature type="region of interest" description="Disordered" evidence="3">
    <location>
        <begin position="1"/>
        <end position="48"/>
    </location>
</feature>
<feature type="compositionally biased region" description="Basic and acidic residues" evidence="3">
    <location>
        <begin position="23"/>
        <end position="35"/>
    </location>
</feature>
<evidence type="ECO:0000256" key="1">
    <source>
        <dbReference type="ARBA" id="ARBA00023157"/>
    </source>
</evidence>
<dbReference type="Proteomes" id="UP001487740">
    <property type="component" value="Unassembled WGS sequence"/>
</dbReference>
<accession>A0AAW0TD01</accession>
<proteinExistence type="predicted"/>
<keyword evidence="2" id="KW-0768">Sushi</keyword>
<dbReference type="EMBL" id="JARAKH010000034">
    <property type="protein sequence ID" value="KAK8385038.1"/>
    <property type="molecule type" value="Genomic_DNA"/>
</dbReference>
<evidence type="ECO:0000256" key="3">
    <source>
        <dbReference type="SAM" id="MobiDB-lite"/>
    </source>
</evidence>
<evidence type="ECO:0000313" key="6">
    <source>
        <dbReference type="Proteomes" id="UP001487740"/>
    </source>
</evidence>
<dbReference type="CDD" id="cd00033">
    <property type="entry name" value="CCP"/>
    <property type="match status" value="2"/>
</dbReference>
<dbReference type="InterPro" id="IPR035976">
    <property type="entry name" value="Sushi/SCR/CCP_sf"/>
</dbReference>
<dbReference type="SUPFAM" id="SSF56496">
    <property type="entry name" value="Fibrinogen C-terminal domain-like"/>
    <property type="match status" value="1"/>
</dbReference>
<sequence>MNPRGEAARRGTVNASGRVVSEGSERSPLGEDDSKQTSTQEGKWRRGGVLPRGRCLPLTGVTSDCAAPPANAVPLTTGEGAILWACSEIHLTWNNQYRVFSSGCEDKSEIEDWMVCAEDSADEIVKSNCTDPPPNVNNAEMETLWDGVAVLYKCNRPGNEWISRAKEKLSQCHKGNWTPILDMCDEACPLPRDCSDVNALGHTEPGEFHIYPADEKIYDPLKEAEKGWLLAAYTDPSQAAHAVAPDDPMNGFGTPDVSPYFIGASRGGPFEVTLAGEPRHATYTHVLIARQEPWNFTLGARYHGDAGDSFSPNEGYNFTMADQSWWWDGGDLKSFFHKSSPLWLGESVAEMRLYVRPTDYDEERSCPALVGTQTNPAWRHTQVTVPRSRAPGTTVAFNCTKAMWTAWEGVNESASDIDTTTEGMEGSRRTSGVVECMANGTGMTPQWDVTLELPCVLTCPDNYNETEDGENCLRFHHSGADFGITSAALECHQDGASLTPIDRLANISLFEPDVYYYTASVRLDKMAFWRAGHKTVSKMTLGLFVLCQVSSQYGNIPEQRPDYTKGMMDCMAEGAALAFPETIGVLNFIAGLVRQHQIIELLVGVTQHKYDSWTGGGVYSPSSEVVQLAGQHEKKYHRLLRVPQEFAGNLTLDQMYREITNTSVDYVACQLYGLAACTGDPPSAPDNATLIHPVLNHRYNTYIGYSCYPGYFVLGNVSWLDQWAHCSGEMGGWEYYYASEEKPFLDCSLVEVCNETTILDIVGPYPNVTYSTNHRYLNGSVTIVCPPEVITALGNDTQITTCSLENDTYNYYPEVIPCNVCDSQPDIRGHNISWSENQTYVAEDRVNATCLENYRGAWGQEELQIVCSEHGWWMTSFCHPACPDPAEPGANITLDAPNNVSFVGDTVTYTCSPGTFLPQTYPNVKDRKVLTCKPRGRWEPSLQNPYCAKLCMNDPPSSPDQLGVLLAAPVTSTWDGFTREVGTKVELECTDGRVLPSLQANMTVECGEDETWTQVDINSLICRRVAPEDPPQPPGSEVEGPTPDNYWEGDMVSYHCPPDQMSLTGTTITTAHFNGSEWLLEDPDFSCHPVCMSDPPMPQTPGNYNWNGWSRVVNTQVELTCPDNYLFTKPHLFHQHHL</sequence>
<comment type="caution">
    <text evidence="5">The sequence shown here is derived from an EMBL/GenBank/DDBJ whole genome shotgun (WGS) entry which is preliminary data.</text>
</comment>
<evidence type="ECO:0000256" key="2">
    <source>
        <dbReference type="PROSITE-ProRule" id="PRU00302"/>
    </source>
</evidence>
<dbReference type="InterPro" id="IPR000436">
    <property type="entry name" value="Sushi_SCR_CCP_dom"/>
</dbReference>